<proteinExistence type="predicted"/>
<reference evidence="1" key="1">
    <citation type="submission" date="2014-11" db="EMBL/GenBank/DDBJ databases">
        <authorList>
            <person name="Amaro Gonzalez C."/>
        </authorList>
    </citation>
    <scope>NUCLEOTIDE SEQUENCE</scope>
</reference>
<sequence>MHLQRGNGDENQVCSIKHGYNRIEAKCIHFTGIYSIMYSIKTGWEVHNDICFNF</sequence>
<dbReference type="EMBL" id="GBXM01004321">
    <property type="protein sequence ID" value="JAI04257.1"/>
    <property type="molecule type" value="Transcribed_RNA"/>
</dbReference>
<name>A0A0E9XPD7_ANGAN</name>
<organism evidence="1">
    <name type="scientific">Anguilla anguilla</name>
    <name type="common">European freshwater eel</name>
    <name type="synonym">Muraena anguilla</name>
    <dbReference type="NCBI Taxonomy" id="7936"/>
    <lineage>
        <taxon>Eukaryota</taxon>
        <taxon>Metazoa</taxon>
        <taxon>Chordata</taxon>
        <taxon>Craniata</taxon>
        <taxon>Vertebrata</taxon>
        <taxon>Euteleostomi</taxon>
        <taxon>Actinopterygii</taxon>
        <taxon>Neopterygii</taxon>
        <taxon>Teleostei</taxon>
        <taxon>Anguilliformes</taxon>
        <taxon>Anguillidae</taxon>
        <taxon>Anguilla</taxon>
    </lineage>
</organism>
<dbReference type="AlphaFoldDB" id="A0A0E9XPD7"/>
<accession>A0A0E9XPD7</accession>
<protein>
    <submittedName>
        <fullName evidence="1">Uncharacterized protein</fullName>
    </submittedName>
</protein>
<evidence type="ECO:0000313" key="1">
    <source>
        <dbReference type="EMBL" id="JAI04257.1"/>
    </source>
</evidence>
<reference evidence="1" key="2">
    <citation type="journal article" date="2015" name="Fish Shellfish Immunol.">
        <title>Early steps in the European eel (Anguilla anguilla)-Vibrio vulnificus interaction in the gills: Role of the RtxA13 toxin.</title>
        <authorList>
            <person name="Callol A."/>
            <person name="Pajuelo D."/>
            <person name="Ebbesson L."/>
            <person name="Teles M."/>
            <person name="MacKenzie S."/>
            <person name="Amaro C."/>
        </authorList>
    </citation>
    <scope>NUCLEOTIDE SEQUENCE</scope>
</reference>